<proteinExistence type="predicted"/>
<dbReference type="Proteomes" id="UP000039021">
    <property type="component" value="Unassembled WGS sequence"/>
</dbReference>
<accession>A0A916P8C0</accession>
<protein>
    <submittedName>
        <fullName evidence="1">PQQ enzyme repeat-containing protein</fullName>
    </submittedName>
</protein>
<dbReference type="InterPro" id="IPR011044">
    <property type="entry name" value="Quino_amine_DH_bsu"/>
</dbReference>
<evidence type="ECO:0000313" key="1">
    <source>
        <dbReference type="EMBL" id="COY54536.1"/>
    </source>
</evidence>
<evidence type="ECO:0000313" key="2">
    <source>
        <dbReference type="Proteomes" id="UP000039021"/>
    </source>
</evidence>
<dbReference type="EMBL" id="CSBK01001322">
    <property type="protein sequence ID" value="COY54536.1"/>
    <property type="molecule type" value="Genomic_DNA"/>
</dbReference>
<comment type="caution">
    <text evidence="1">The sequence shown here is derived from an EMBL/GenBank/DDBJ whole genome shotgun (WGS) entry which is preliminary data.</text>
</comment>
<gene>
    <name evidence="1" type="ORF">ERS007739_02777</name>
</gene>
<reference evidence="2" key="1">
    <citation type="submission" date="2015-03" db="EMBL/GenBank/DDBJ databases">
        <authorList>
            <consortium name="Pathogen Informatics"/>
        </authorList>
    </citation>
    <scope>NUCLEOTIDE SEQUENCE [LARGE SCALE GENOMIC DNA]</scope>
    <source>
        <strain evidence="2">N09902308</strain>
    </source>
</reference>
<dbReference type="AlphaFoldDB" id="A0A916P8C0"/>
<sequence>MSLLVFDPANGHTVNSYPLPGATGYPVGVSVGNDRRVVTATSDGQVYSFAP</sequence>
<name>A0A916P8C0_MYCTX</name>
<organism evidence="1 2">
    <name type="scientific">Mycobacterium tuberculosis</name>
    <dbReference type="NCBI Taxonomy" id="1773"/>
    <lineage>
        <taxon>Bacteria</taxon>
        <taxon>Bacillati</taxon>
        <taxon>Actinomycetota</taxon>
        <taxon>Actinomycetes</taxon>
        <taxon>Mycobacteriales</taxon>
        <taxon>Mycobacteriaceae</taxon>
        <taxon>Mycobacterium</taxon>
        <taxon>Mycobacterium tuberculosis complex</taxon>
    </lineage>
</organism>
<dbReference type="SUPFAM" id="SSF50969">
    <property type="entry name" value="YVTN repeat-like/Quinoprotein amine dehydrogenase"/>
    <property type="match status" value="1"/>
</dbReference>